<accession>A0AAN5C9Y2</accession>
<dbReference type="EMBL" id="BTRK01000002">
    <property type="protein sequence ID" value="GMR36065.1"/>
    <property type="molecule type" value="Genomic_DNA"/>
</dbReference>
<keyword evidence="1" id="KW-0812">Transmembrane</keyword>
<evidence type="ECO:0000313" key="2">
    <source>
        <dbReference type="EMBL" id="GMR36065.1"/>
    </source>
</evidence>
<feature type="transmembrane region" description="Helical" evidence="1">
    <location>
        <begin position="12"/>
        <end position="32"/>
    </location>
</feature>
<gene>
    <name evidence="2" type="ORF">PMAYCL1PPCAC_06260</name>
</gene>
<dbReference type="AlphaFoldDB" id="A0AAN5C9Y2"/>
<sequence>ARRPPGLIGRYRPIQCTIIVMDILRCLFIPLLQKASFLSHPFISPFYLSNLLQSLTIATVTSQSSVIIMGFVYRFFTLKG</sequence>
<feature type="non-terminal residue" evidence="2">
    <location>
        <position position="1"/>
    </location>
</feature>
<evidence type="ECO:0000313" key="3">
    <source>
        <dbReference type="Proteomes" id="UP001328107"/>
    </source>
</evidence>
<protein>
    <submittedName>
        <fullName evidence="2">Uncharacterized protein</fullName>
    </submittedName>
</protein>
<proteinExistence type="predicted"/>
<evidence type="ECO:0000256" key="1">
    <source>
        <dbReference type="SAM" id="Phobius"/>
    </source>
</evidence>
<organism evidence="2 3">
    <name type="scientific">Pristionchus mayeri</name>
    <dbReference type="NCBI Taxonomy" id="1317129"/>
    <lineage>
        <taxon>Eukaryota</taxon>
        <taxon>Metazoa</taxon>
        <taxon>Ecdysozoa</taxon>
        <taxon>Nematoda</taxon>
        <taxon>Chromadorea</taxon>
        <taxon>Rhabditida</taxon>
        <taxon>Rhabditina</taxon>
        <taxon>Diplogasteromorpha</taxon>
        <taxon>Diplogasteroidea</taxon>
        <taxon>Neodiplogasteridae</taxon>
        <taxon>Pristionchus</taxon>
    </lineage>
</organism>
<keyword evidence="3" id="KW-1185">Reference proteome</keyword>
<keyword evidence="1" id="KW-1133">Transmembrane helix</keyword>
<comment type="caution">
    <text evidence="2">The sequence shown here is derived from an EMBL/GenBank/DDBJ whole genome shotgun (WGS) entry which is preliminary data.</text>
</comment>
<dbReference type="Proteomes" id="UP001328107">
    <property type="component" value="Unassembled WGS sequence"/>
</dbReference>
<reference evidence="3" key="1">
    <citation type="submission" date="2022-10" db="EMBL/GenBank/DDBJ databases">
        <title>Genome assembly of Pristionchus species.</title>
        <authorList>
            <person name="Yoshida K."/>
            <person name="Sommer R.J."/>
        </authorList>
    </citation>
    <scope>NUCLEOTIDE SEQUENCE [LARGE SCALE GENOMIC DNA]</scope>
    <source>
        <strain evidence="3">RS5460</strain>
    </source>
</reference>
<feature type="transmembrane region" description="Helical" evidence="1">
    <location>
        <begin position="52"/>
        <end position="76"/>
    </location>
</feature>
<keyword evidence="1" id="KW-0472">Membrane</keyword>
<name>A0AAN5C9Y2_9BILA</name>
<feature type="non-terminal residue" evidence="2">
    <location>
        <position position="80"/>
    </location>
</feature>